<dbReference type="AlphaFoldDB" id="A0A1I8C1X8"/>
<organism evidence="3 4">
    <name type="scientific">Meloidogyne hapla</name>
    <name type="common">Root-knot nematode worm</name>
    <dbReference type="NCBI Taxonomy" id="6305"/>
    <lineage>
        <taxon>Eukaryota</taxon>
        <taxon>Metazoa</taxon>
        <taxon>Ecdysozoa</taxon>
        <taxon>Nematoda</taxon>
        <taxon>Chromadorea</taxon>
        <taxon>Rhabditida</taxon>
        <taxon>Tylenchina</taxon>
        <taxon>Tylenchomorpha</taxon>
        <taxon>Tylenchoidea</taxon>
        <taxon>Meloidogynidae</taxon>
        <taxon>Meloidogyninae</taxon>
        <taxon>Meloidogyne</taxon>
    </lineage>
</organism>
<dbReference type="WBParaSite" id="MhA1_Contig949.frz3.gene21">
    <property type="protein sequence ID" value="MhA1_Contig949.frz3.gene21"/>
    <property type="gene ID" value="MhA1_Contig949.frz3.gene21"/>
</dbReference>
<evidence type="ECO:0000256" key="1">
    <source>
        <dbReference type="SAM" id="Coils"/>
    </source>
</evidence>
<dbReference type="Proteomes" id="UP000095281">
    <property type="component" value="Unplaced"/>
</dbReference>
<feature type="coiled-coil region" evidence="1">
    <location>
        <begin position="102"/>
        <end position="129"/>
    </location>
</feature>
<protein>
    <submittedName>
        <fullName evidence="4">Caprin-1_dimer domain-containing protein</fullName>
    </submittedName>
</protein>
<evidence type="ECO:0000256" key="2">
    <source>
        <dbReference type="SAM" id="MobiDB-lite"/>
    </source>
</evidence>
<feature type="region of interest" description="Disordered" evidence="2">
    <location>
        <begin position="1"/>
        <end position="92"/>
    </location>
</feature>
<name>A0A1I8C1X8_MELHA</name>
<feature type="compositionally biased region" description="Low complexity" evidence="2">
    <location>
        <begin position="23"/>
        <end position="66"/>
    </location>
</feature>
<feature type="compositionally biased region" description="Polar residues" evidence="2">
    <location>
        <begin position="83"/>
        <end position="92"/>
    </location>
</feature>
<reference evidence="4" key="1">
    <citation type="submission" date="2016-11" db="UniProtKB">
        <authorList>
            <consortium name="WormBaseParasite"/>
        </authorList>
    </citation>
    <scope>IDENTIFICATION</scope>
</reference>
<evidence type="ECO:0000313" key="4">
    <source>
        <dbReference type="WBParaSite" id="MhA1_Contig949.frz3.gene21"/>
    </source>
</evidence>
<feature type="compositionally biased region" description="Basic and acidic residues" evidence="2">
    <location>
        <begin position="8"/>
        <end position="18"/>
    </location>
</feature>
<sequence length="373" mass="41705">MSDSADSPVKDLGKSPDKKKPKIQSPKKQSRSSGPSSSEQKNVSHGKIQSPQKQSGSSGSSSSEQKNVSHGKQSGSSGSSSSEQKTPLTEQSSNITIDIKEYDKLLKDKIELENKTRELEKLRQFVKENRMTDKKVKFLNSLEELPDDGMEKMMEYANDPKFFCDLVRKAEDEFKFMELDRKHSGEAKVYTPESLLKDAKDYVEKDPSDTIQGCEKTWLSFAAATKLVYAKVGVSFSSHNAVIGLGYLAIVSNKRIDLLTPCESADLDSFLHLETTTNDEINPKNKKRKRRRAMDLRTLENKLKGPPKCAIKNGAIYGEEEEEKKRARILNNNNGFWTQIIHPSSPKERDWVMVTGIEGIVDGVLVCSLSYGG</sequence>
<accession>A0A1I8C1X8</accession>
<proteinExistence type="predicted"/>
<keyword evidence="1" id="KW-0175">Coiled coil</keyword>
<keyword evidence="3" id="KW-1185">Reference proteome</keyword>
<evidence type="ECO:0000313" key="3">
    <source>
        <dbReference type="Proteomes" id="UP000095281"/>
    </source>
</evidence>